<comment type="caution">
    <text evidence="3">The sequence shown here is derived from an EMBL/GenBank/DDBJ whole genome shotgun (WGS) entry which is preliminary data.</text>
</comment>
<dbReference type="Proteomes" id="UP000612585">
    <property type="component" value="Unassembled WGS sequence"/>
</dbReference>
<reference evidence="3" key="1">
    <citation type="submission" date="2021-01" db="EMBL/GenBank/DDBJ databases">
        <title>Whole genome shotgun sequence of Virgisporangium aurantiacum NBRC 16421.</title>
        <authorList>
            <person name="Komaki H."/>
            <person name="Tamura T."/>
        </authorList>
    </citation>
    <scope>NUCLEOTIDE SEQUENCE</scope>
    <source>
        <strain evidence="3">NBRC 16421</strain>
    </source>
</reference>
<keyword evidence="2" id="KW-1133">Transmembrane helix</keyword>
<keyword evidence="2" id="KW-0472">Membrane</keyword>
<feature type="compositionally biased region" description="Polar residues" evidence="1">
    <location>
        <begin position="19"/>
        <end position="30"/>
    </location>
</feature>
<dbReference type="AlphaFoldDB" id="A0A8J3ZAZ9"/>
<feature type="transmembrane region" description="Helical" evidence="2">
    <location>
        <begin position="85"/>
        <end position="111"/>
    </location>
</feature>
<gene>
    <name evidence="3" type="ORF">Vau01_058710</name>
</gene>
<feature type="transmembrane region" description="Helical" evidence="2">
    <location>
        <begin position="194"/>
        <end position="213"/>
    </location>
</feature>
<feature type="region of interest" description="Disordered" evidence="1">
    <location>
        <begin position="1"/>
        <end position="71"/>
    </location>
</feature>
<feature type="transmembrane region" description="Helical" evidence="2">
    <location>
        <begin position="131"/>
        <end position="153"/>
    </location>
</feature>
<feature type="compositionally biased region" description="Low complexity" evidence="1">
    <location>
        <begin position="31"/>
        <end position="45"/>
    </location>
</feature>
<dbReference type="EMBL" id="BOPG01000034">
    <property type="protein sequence ID" value="GIJ58355.1"/>
    <property type="molecule type" value="Genomic_DNA"/>
</dbReference>
<accession>A0A8J3ZAZ9</accession>
<organism evidence="3 4">
    <name type="scientific">Virgisporangium aurantiacum</name>
    <dbReference type="NCBI Taxonomy" id="175570"/>
    <lineage>
        <taxon>Bacteria</taxon>
        <taxon>Bacillati</taxon>
        <taxon>Actinomycetota</taxon>
        <taxon>Actinomycetes</taxon>
        <taxon>Micromonosporales</taxon>
        <taxon>Micromonosporaceae</taxon>
        <taxon>Virgisporangium</taxon>
    </lineage>
</organism>
<evidence type="ECO:0000256" key="2">
    <source>
        <dbReference type="SAM" id="Phobius"/>
    </source>
</evidence>
<keyword evidence="4" id="KW-1185">Reference proteome</keyword>
<evidence type="ECO:0000256" key="1">
    <source>
        <dbReference type="SAM" id="MobiDB-lite"/>
    </source>
</evidence>
<evidence type="ECO:0000313" key="4">
    <source>
        <dbReference type="Proteomes" id="UP000612585"/>
    </source>
</evidence>
<keyword evidence="2" id="KW-0812">Transmembrane</keyword>
<dbReference type="RefSeq" id="WP_203998949.1">
    <property type="nucleotide sequence ID" value="NZ_BOPG01000034.1"/>
</dbReference>
<evidence type="ECO:0000313" key="3">
    <source>
        <dbReference type="EMBL" id="GIJ58355.1"/>
    </source>
</evidence>
<protein>
    <submittedName>
        <fullName evidence="3">Uncharacterized protein</fullName>
    </submittedName>
</protein>
<feature type="transmembrane region" description="Helical" evidence="2">
    <location>
        <begin position="165"/>
        <end position="188"/>
    </location>
</feature>
<proteinExistence type="predicted"/>
<sequence length="216" mass="22702">MAYQNGSWPGHPQRYGPAQSATRGYPATQNHPGHPGYPAYPGQPATQTWPDGSWPAEPPGPGQSPDYYLGPPPAPPQYGLRAAPVGVHIVAVLQYVTGLVLILGAGVIGVITFNDGRIGDTSVPESIRGAVTGMGLAIAALALVAGFIALSIGRRLHRGRRGARMLVLVLSAVSLGINVYTLVTTGVADPLSGLVLPTLYLVLLNTPPVRAWFRRY</sequence>
<name>A0A8J3ZAZ9_9ACTN</name>